<sequence>MLTSLANNIKIQASPSPFTFLNCRKTKHLHLQGKARNSPSPATFSDHLTIPCNFLQPPHHHLQLPLMRAKISSMEQSYSVNEVFVSDVVESGDGFTDVGFRVGSSSETDVHVVEGSDESSRKWIQLMHRDNHVAFDEFVDHGSAMNNMNIDEDNMDSSNVLG</sequence>
<accession>A0ACB9DIC5</accession>
<keyword evidence="2" id="KW-1185">Reference proteome</keyword>
<evidence type="ECO:0000313" key="2">
    <source>
        <dbReference type="Proteomes" id="UP001055879"/>
    </source>
</evidence>
<organism evidence="1 2">
    <name type="scientific">Arctium lappa</name>
    <name type="common">Greater burdock</name>
    <name type="synonym">Lappa major</name>
    <dbReference type="NCBI Taxonomy" id="4217"/>
    <lineage>
        <taxon>Eukaryota</taxon>
        <taxon>Viridiplantae</taxon>
        <taxon>Streptophyta</taxon>
        <taxon>Embryophyta</taxon>
        <taxon>Tracheophyta</taxon>
        <taxon>Spermatophyta</taxon>
        <taxon>Magnoliopsida</taxon>
        <taxon>eudicotyledons</taxon>
        <taxon>Gunneridae</taxon>
        <taxon>Pentapetalae</taxon>
        <taxon>asterids</taxon>
        <taxon>campanulids</taxon>
        <taxon>Asterales</taxon>
        <taxon>Asteraceae</taxon>
        <taxon>Carduoideae</taxon>
        <taxon>Cardueae</taxon>
        <taxon>Arctiinae</taxon>
        <taxon>Arctium</taxon>
    </lineage>
</organism>
<reference evidence="2" key="1">
    <citation type="journal article" date="2022" name="Mol. Ecol. Resour.">
        <title>The genomes of chicory, endive, great burdock and yacon provide insights into Asteraceae palaeo-polyploidization history and plant inulin production.</title>
        <authorList>
            <person name="Fan W."/>
            <person name="Wang S."/>
            <person name="Wang H."/>
            <person name="Wang A."/>
            <person name="Jiang F."/>
            <person name="Liu H."/>
            <person name="Zhao H."/>
            <person name="Xu D."/>
            <person name="Zhang Y."/>
        </authorList>
    </citation>
    <scope>NUCLEOTIDE SEQUENCE [LARGE SCALE GENOMIC DNA]</scope>
    <source>
        <strain evidence="2">cv. Niubang</strain>
    </source>
</reference>
<protein>
    <submittedName>
        <fullName evidence="1">Uncharacterized protein</fullName>
    </submittedName>
</protein>
<dbReference type="Proteomes" id="UP001055879">
    <property type="component" value="Linkage Group LG03"/>
</dbReference>
<comment type="caution">
    <text evidence="1">The sequence shown here is derived from an EMBL/GenBank/DDBJ whole genome shotgun (WGS) entry which is preliminary data.</text>
</comment>
<gene>
    <name evidence="1" type="ORF">L6452_08820</name>
</gene>
<dbReference type="EMBL" id="CM042049">
    <property type="protein sequence ID" value="KAI3746389.1"/>
    <property type="molecule type" value="Genomic_DNA"/>
</dbReference>
<reference evidence="1 2" key="2">
    <citation type="journal article" date="2022" name="Mol. Ecol. Resour.">
        <title>The genomes of chicory, endive, great burdock and yacon provide insights into Asteraceae paleo-polyploidization history and plant inulin production.</title>
        <authorList>
            <person name="Fan W."/>
            <person name="Wang S."/>
            <person name="Wang H."/>
            <person name="Wang A."/>
            <person name="Jiang F."/>
            <person name="Liu H."/>
            <person name="Zhao H."/>
            <person name="Xu D."/>
            <person name="Zhang Y."/>
        </authorList>
    </citation>
    <scope>NUCLEOTIDE SEQUENCE [LARGE SCALE GENOMIC DNA]</scope>
    <source>
        <strain evidence="2">cv. Niubang</strain>
    </source>
</reference>
<name>A0ACB9DIC5_ARCLA</name>
<evidence type="ECO:0000313" key="1">
    <source>
        <dbReference type="EMBL" id="KAI3746389.1"/>
    </source>
</evidence>
<proteinExistence type="predicted"/>